<sequence>MLKFIVFLVLLIEVYKTKMTAVEARSNTLGVAGIPINLSSGDPRIIQSNDRHPQGTFRRQSSVTSMALFSSHPTDSSQLFVQMAPTVYSGNHVVPAHIVGAYEKELKPQVITLPPRSLDALGNIVADNVKDNISFERSLVMTPKLEATPQFEAQFHGVQELPRTIELNAPLDFSSQQLRKPDDYRGTAQVVDPEISEVHRKSAIQHAGEGDDGEVLEDHGPHGMPYRNLQDSKEQQDQQQYRKLDTYRTSRKVPKASAQNSNERDDQNLERHMVRDRYISEEDDYEDRLLQEKSDQRLYDKKHARVRTREKDGTKSERSSGLTFGTGQGLVNIQIGGRQNKNYRNLYFKNQRKPDEPMLTSSEDETDTETDETGDDPRHQSRRSLLRMPFKVLRGVTLGRGDDGTLAFNVNLG</sequence>
<dbReference type="GeneID" id="111255287"/>
<evidence type="ECO:0000313" key="4">
    <source>
        <dbReference type="Proteomes" id="UP000594260"/>
    </source>
</evidence>
<proteinExistence type="predicted"/>
<keyword evidence="2" id="KW-0732">Signal</keyword>
<dbReference type="AlphaFoldDB" id="A0A7M7L7N9"/>
<protein>
    <submittedName>
        <fullName evidence="3">Uncharacterized protein</fullName>
    </submittedName>
</protein>
<dbReference type="OrthoDB" id="10640547at2759"/>
<evidence type="ECO:0000256" key="2">
    <source>
        <dbReference type="SAM" id="SignalP"/>
    </source>
</evidence>
<dbReference type="KEGG" id="vde:111255287"/>
<name>A0A7M7L7N9_VARDE</name>
<evidence type="ECO:0000256" key="1">
    <source>
        <dbReference type="SAM" id="MobiDB-lite"/>
    </source>
</evidence>
<dbReference type="EnsemblMetazoa" id="XM_022817091">
    <property type="protein sequence ID" value="XP_022672826"/>
    <property type="gene ID" value="LOC111255287"/>
</dbReference>
<feature type="region of interest" description="Disordered" evidence="1">
    <location>
        <begin position="349"/>
        <end position="384"/>
    </location>
</feature>
<feature type="compositionally biased region" description="Basic and acidic residues" evidence="1">
    <location>
        <begin position="262"/>
        <end position="277"/>
    </location>
</feature>
<organism evidence="3 4">
    <name type="scientific">Varroa destructor</name>
    <name type="common">Honeybee mite</name>
    <dbReference type="NCBI Taxonomy" id="109461"/>
    <lineage>
        <taxon>Eukaryota</taxon>
        <taxon>Metazoa</taxon>
        <taxon>Ecdysozoa</taxon>
        <taxon>Arthropoda</taxon>
        <taxon>Chelicerata</taxon>
        <taxon>Arachnida</taxon>
        <taxon>Acari</taxon>
        <taxon>Parasitiformes</taxon>
        <taxon>Mesostigmata</taxon>
        <taxon>Gamasina</taxon>
        <taxon>Dermanyssoidea</taxon>
        <taxon>Varroidae</taxon>
        <taxon>Varroa</taxon>
    </lineage>
</organism>
<feature type="region of interest" description="Disordered" evidence="1">
    <location>
        <begin position="300"/>
        <end position="326"/>
    </location>
</feature>
<feature type="chain" id="PRO_5029541521" evidence="2">
    <location>
        <begin position="17"/>
        <end position="413"/>
    </location>
</feature>
<feature type="compositionally biased region" description="Basic and acidic residues" evidence="1">
    <location>
        <begin position="230"/>
        <end position="248"/>
    </location>
</feature>
<keyword evidence="4" id="KW-1185">Reference proteome</keyword>
<feature type="compositionally biased region" description="Acidic residues" evidence="1">
    <location>
        <begin position="362"/>
        <end position="374"/>
    </location>
</feature>
<dbReference type="Proteomes" id="UP000594260">
    <property type="component" value="Unplaced"/>
</dbReference>
<feature type="signal peptide" evidence="2">
    <location>
        <begin position="1"/>
        <end position="16"/>
    </location>
</feature>
<feature type="region of interest" description="Disordered" evidence="1">
    <location>
        <begin position="174"/>
        <end position="277"/>
    </location>
</feature>
<evidence type="ECO:0000313" key="3">
    <source>
        <dbReference type="EnsemblMetazoa" id="XP_022672826"/>
    </source>
</evidence>
<accession>A0A7M7L7N9</accession>
<feature type="compositionally biased region" description="Basic and acidic residues" evidence="1">
    <location>
        <begin position="300"/>
        <end position="318"/>
    </location>
</feature>
<dbReference type="RefSeq" id="XP_022672826.1">
    <property type="nucleotide sequence ID" value="XM_022817091.1"/>
</dbReference>
<dbReference type="InParanoid" id="A0A7M7L7N9"/>
<reference evidence="3" key="1">
    <citation type="submission" date="2021-01" db="UniProtKB">
        <authorList>
            <consortium name="EnsemblMetazoa"/>
        </authorList>
    </citation>
    <scope>IDENTIFICATION</scope>
</reference>